<reference evidence="4 5" key="1">
    <citation type="journal article" date="2019" name="Sci. Rep.">
        <title>Nanopore sequencing improves the draft genome of the human pathogenic amoeba Naegleria fowleri.</title>
        <authorList>
            <person name="Liechti N."/>
            <person name="Schurch N."/>
            <person name="Bruggmann R."/>
            <person name="Wittwer M."/>
        </authorList>
    </citation>
    <scope>NUCLEOTIDE SEQUENCE [LARGE SCALE GENOMIC DNA]</scope>
    <source>
        <strain evidence="4 5">ATCC 30894</strain>
    </source>
</reference>
<gene>
    <name evidence="4" type="ORF">FDP41_003601</name>
</gene>
<evidence type="ECO:0000256" key="3">
    <source>
        <dbReference type="ARBA" id="ARBA00022691"/>
    </source>
</evidence>
<dbReference type="EMBL" id="VFQX01000034">
    <property type="protein sequence ID" value="KAF0977609.1"/>
    <property type="molecule type" value="Genomic_DNA"/>
</dbReference>
<dbReference type="VEuPathDB" id="AmoebaDB:FDP41_003601"/>
<dbReference type="Gene3D" id="2.170.270.10">
    <property type="entry name" value="SET domain"/>
    <property type="match status" value="1"/>
</dbReference>
<dbReference type="Proteomes" id="UP000444721">
    <property type="component" value="Unassembled WGS sequence"/>
</dbReference>
<evidence type="ECO:0000313" key="5">
    <source>
        <dbReference type="Proteomes" id="UP000444721"/>
    </source>
</evidence>
<dbReference type="GO" id="GO:0032259">
    <property type="term" value="P:methylation"/>
    <property type="evidence" value="ECO:0007669"/>
    <property type="project" value="UniProtKB-KW"/>
</dbReference>
<name>A0A6A5BXF3_NAEFO</name>
<dbReference type="RefSeq" id="XP_044562322.1">
    <property type="nucleotide sequence ID" value="XM_044706924.1"/>
</dbReference>
<comment type="caution">
    <text evidence="4">The sequence shown here is derived from an EMBL/GenBank/DDBJ whole genome shotgun (WGS) entry which is preliminary data.</text>
</comment>
<dbReference type="SUPFAM" id="SSF144232">
    <property type="entry name" value="HIT/MYND zinc finger-like"/>
    <property type="match status" value="1"/>
</dbReference>
<sequence>MEASSFSVMIEKGHQVIKEASSLLSSLSPTSSSTEQQGQLVDNILDKLDDVLESLRNVPDEPATLTSDSLFSLNSSLNEKHLQWFDLTQQVVLSQCKFYLLLLRQDSHKNRDSMMNTLEILIRELISIHEWMKRRCISILSNPNYNIERKNEIQTKFLKKSMNDWEQYVSPVLEQISHITIENEYETELPKYLQNYLTKDGGVPKICVRNKNQQEGKTVLLNCENVNDKELIFREAPVCSQIITDSSENPLYRKIDYCHHCMRTIFSEKTISQSSLLQKILFTHPATTDKNALLPSSSPILSQYSHQQQHQQQICVKTKPVACNHCSLEVFCSETCRDQAWTQYHSLLCTRNSSGLQSASSTSEHPMILLERLSVKQGRTAPLMIAKMMAFVVNDVFMKIGLTNESDKISDTLSQLTLQLIETQLAKSMHIFQRFIQHEATHPFDTLAAQLIRESMELSLYHLPSNIDVVKKQEQENLIEYMKHHQDLSTSPLIRQLVEMVSDVRHYRSLHGLILQNCSTIHPITDIHLIAHENSTFSEQICKALNVSNFQQEATRKDELLQLSMKGMGAFAIHNCMNHSCEPTAVSVSDQNNHVLSVYAHHENGLKKGDEVLISYFDENAPYEERKRKLLEQYKFECHCPKCERESRTKK</sequence>
<evidence type="ECO:0000313" key="4">
    <source>
        <dbReference type="EMBL" id="KAF0977609.1"/>
    </source>
</evidence>
<evidence type="ECO:0000256" key="2">
    <source>
        <dbReference type="ARBA" id="ARBA00022679"/>
    </source>
</evidence>
<keyword evidence="3" id="KW-0949">S-adenosyl-L-methionine</keyword>
<dbReference type="CDD" id="cd20071">
    <property type="entry name" value="SET_SMYD"/>
    <property type="match status" value="1"/>
</dbReference>
<dbReference type="SUPFAM" id="SSF82199">
    <property type="entry name" value="SET domain"/>
    <property type="match status" value="1"/>
</dbReference>
<proteinExistence type="predicted"/>
<dbReference type="GO" id="GO:0042799">
    <property type="term" value="F:histone H4K20 methyltransferase activity"/>
    <property type="evidence" value="ECO:0007669"/>
    <property type="project" value="TreeGrafter"/>
</dbReference>
<dbReference type="AlphaFoldDB" id="A0A6A5BXF3"/>
<dbReference type="InterPro" id="IPR046341">
    <property type="entry name" value="SET_dom_sf"/>
</dbReference>
<accession>A0A6A5BXF3</accession>
<evidence type="ECO:0000256" key="1">
    <source>
        <dbReference type="ARBA" id="ARBA00022603"/>
    </source>
</evidence>
<keyword evidence="5" id="KW-1185">Reference proteome</keyword>
<protein>
    <recommendedName>
        <fullName evidence="6">SET domain-containing protein</fullName>
    </recommendedName>
</protein>
<dbReference type="GO" id="GO:0045814">
    <property type="term" value="P:negative regulation of gene expression, epigenetic"/>
    <property type="evidence" value="ECO:0007669"/>
    <property type="project" value="TreeGrafter"/>
</dbReference>
<dbReference type="OMA" id="NCSTIHP"/>
<dbReference type="GeneID" id="68110819"/>
<dbReference type="VEuPathDB" id="AmoebaDB:NF0118150"/>
<keyword evidence="2" id="KW-0808">Transferase</keyword>
<dbReference type="VEuPathDB" id="AmoebaDB:NfTy_070210"/>
<evidence type="ECO:0008006" key="6">
    <source>
        <dbReference type="Google" id="ProtNLM"/>
    </source>
</evidence>
<dbReference type="PANTHER" id="PTHR46402:SF2">
    <property type="entry name" value="HISTONE-LYSINE N-TRIMETHYLTRANSFERASE SMYD5"/>
    <property type="match status" value="1"/>
</dbReference>
<keyword evidence="1" id="KW-0489">Methyltransferase</keyword>
<organism evidence="4 5">
    <name type="scientific">Naegleria fowleri</name>
    <name type="common">Brain eating amoeba</name>
    <dbReference type="NCBI Taxonomy" id="5763"/>
    <lineage>
        <taxon>Eukaryota</taxon>
        <taxon>Discoba</taxon>
        <taxon>Heterolobosea</taxon>
        <taxon>Tetramitia</taxon>
        <taxon>Eutetramitia</taxon>
        <taxon>Vahlkampfiidae</taxon>
        <taxon>Naegleria</taxon>
    </lineage>
</organism>
<dbReference type="PANTHER" id="PTHR46402">
    <property type="entry name" value="SET AND MYND DOMAIN-CONTAINING PROTEIN 5"/>
    <property type="match status" value="1"/>
</dbReference>
<dbReference type="OrthoDB" id="438641at2759"/>